<protein>
    <recommendedName>
        <fullName evidence="3">Reverse transcriptase RNase H-like domain-containing protein</fullName>
    </recommendedName>
</protein>
<evidence type="ECO:0008006" key="3">
    <source>
        <dbReference type="Google" id="ProtNLM"/>
    </source>
</evidence>
<evidence type="ECO:0000313" key="2">
    <source>
        <dbReference type="Proteomes" id="UP001374535"/>
    </source>
</evidence>
<gene>
    <name evidence="1" type="ORF">V8G54_024502</name>
</gene>
<dbReference type="AlphaFoldDB" id="A0AAQ3N7C2"/>
<dbReference type="Proteomes" id="UP001374535">
    <property type="component" value="Chromosome 7"/>
</dbReference>
<accession>A0AAQ3N7C2</accession>
<evidence type="ECO:0000313" key="1">
    <source>
        <dbReference type="EMBL" id="WVZ03696.1"/>
    </source>
</evidence>
<keyword evidence="2" id="KW-1185">Reference proteome</keyword>
<reference evidence="1 2" key="1">
    <citation type="journal article" date="2023" name="Life. Sci Alliance">
        <title>Evolutionary insights into 3D genome organization and epigenetic landscape of Vigna mungo.</title>
        <authorList>
            <person name="Junaid A."/>
            <person name="Singh B."/>
            <person name="Bhatia S."/>
        </authorList>
    </citation>
    <scope>NUCLEOTIDE SEQUENCE [LARGE SCALE GENOMIC DNA]</scope>
    <source>
        <strain evidence="1">Urdbean</strain>
    </source>
</reference>
<organism evidence="1 2">
    <name type="scientific">Vigna mungo</name>
    <name type="common">Black gram</name>
    <name type="synonym">Phaseolus mungo</name>
    <dbReference type="NCBI Taxonomy" id="3915"/>
    <lineage>
        <taxon>Eukaryota</taxon>
        <taxon>Viridiplantae</taxon>
        <taxon>Streptophyta</taxon>
        <taxon>Embryophyta</taxon>
        <taxon>Tracheophyta</taxon>
        <taxon>Spermatophyta</taxon>
        <taxon>Magnoliopsida</taxon>
        <taxon>eudicotyledons</taxon>
        <taxon>Gunneridae</taxon>
        <taxon>Pentapetalae</taxon>
        <taxon>rosids</taxon>
        <taxon>fabids</taxon>
        <taxon>Fabales</taxon>
        <taxon>Fabaceae</taxon>
        <taxon>Papilionoideae</taxon>
        <taxon>50 kb inversion clade</taxon>
        <taxon>NPAAA clade</taxon>
        <taxon>indigoferoid/millettioid clade</taxon>
        <taxon>Phaseoleae</taxon>
        <taxon>Vigna</taxon>
    </lineage>
</organism>
<proteinExistence type="predicted"/>
<name>A0AAQ3N7C2_VIGMU</name>
<dbReference type="EMBL" id="CP144694">
    <property type="protein sequence ID" value="WVZ03696.1"/>
    <property type="molecule type" value="Genomic_DNA"/>
</dbReference>
<sequence length="228" mass="26158">MEIKSRNTRNPREFKVCHPVIIPKNSSARIRVSTSKKAKLLEYPSNDSDQVFQPFKLVRPIKILFRLASGPTSFWADHPPGKWRKAQLLFISLALEAGTHKVLEGPNNVLIEKSLHFNFKTSNNQVEYESIIVGLNLANQYYHIVTTFAEVKLEHIPQANNMRASVLSKLVRTKKKDMYKSLLQQVLSTSFIDAMSECMVIDLGEEMCMELNVRYLKTEDVPEGEDKY</sequence>